<organism evidence="1 2">
    <name type="scientific">Vanilla planifolia</name>
    <name type="common">Vanilla</name>
    <dbReference type="NCBI Taxonomy" id="51239"/>
    <lineage>
        <taxon>Eukaryota</taxon>
        <taxon>Viridiplantae</taxon>
        <taxon>Streptophyta</taxon>
        <taxon>Embryophyta</taxon>
        <taxon>Tracheophyta</taxon>
        <taxon>Spermatophyta</taxon>
        <taxon>Magnoliopsida</taxon>
        <taxon>Liliopsida</taxon>
        <taxon>Asparagales</taxon>
        <taxon>Orchidaceae</taxon>
        <taxon>Vanilloideae</taxon>
        <taxon>Vanilleae</taxon>
        <taxon>Vanilla</taxon>
    </lineage>
</organism>
<protein>
    <submittedName>
        <fullName evidence="1">Uncharacterized protein</fullName>
    </submittedName>
</protein>
<evidence type="ECO:0000313" key="1">
    <source>
        <dbReference type="EMBL" id="KAG0503016.1"/>
    </source>
</evidence>
<dbReference type="AlphaFoldDB" id="A0A835S2Y4"/>
<dbReference type="EMBL" id="JADCNM010000001">
    <property type="protein sequence ID" value="KAG0503016.1"/>
    <property type="molecule type" value="Genomic_DNA"/>
</dbReference>
<comment type="caution">
    <text evidence="1">The sequence shown here is derived from an EMBL/GenBank/DDBJ whole genome shotgun (WGS) entry which is preliminary data.</text>
</comment>
<proteinExistence type="predicted"/>
<gene>
    <name evidence="1" type="ORF">HPP92_003088</name>
</gene>
<accession>A0A835S2Y4</accession>
<reference evidence="1 2" key="1">
    <citation type="journal article" date="2020" name="Nat. Food">
        <title>A phased Vanilla planifolia genome enables genetic improvement of flavour and production.</title>
        <authorList>
            <person name="Hasing T."/>
            <person name="Tang H."/>
            <person name="Brym M."/>
            <person name="Khazi F."/>
            <person name="Huang T."/>
            <person name="Chambers A.H."/>
        </authorList>
    </citation>
    <scope>NUCLEOTIDE SEQUENCE [LARGE SCALE GENOMIC DNA]</scope>
    <source>
        <tissue evidence="1">Leaf</tissue>
    </source>
</reference>
<dbReference type="Proteomes" id="UP000639772">
    <property type="component" value="Chromosome 1"/>
</dbReference>
<sequence>MPKTMCCSRWAPLPPPAAYVAAVTAVVGESRSESGGETGGEEDKLEVEMCMSASVSSASESRIGLPGREEKGGCDCKHVEDEEAGQKKRHIIDLQESKRNIKGEEGALPHACCLP</sequence>
<name>A0A835S2Y4_VANPL</name>
<evidence type="ECO:0000313" key="2">
    <source>
        <dbReference type="Proteomes" id="UP000639772"/>
    </source>
</evidence>